<accession>A0A4Z1IPM5</accession>
<dbReference type="OrthoDB" id="5519740at2759"/>
<dbReference type="Proteomes" id="UP000297527">
    <property type="component" value="Unassembled WGS sequence"/>
</dbReference>
<gene>
    <name evidence="1" type="ORF">BCON_0013g00440</name>
</gene>
<evidence type="ECO:0000313" key="2">
    <source>
        <dbReference type="Proteomes" id="UP000297527"/>
    </source>
</evidence>
<evidence type="ECO:0000313" key="1">
    <source>
        <dbReference type="EMBL" id="TGO63398.1"/>
    </source>
</evidence>
<protein>
    <submittedName>
        <fullName evidence="1">Uncharacterized protein</fullName>
    </submittedName>
</protein>
<dbReference type="EMBL" id="PQXN01000013">
    <property type="protein sequence ID" value="TGO63398.1"/>
    <property type="molecule type" value="Genomic_DNA"/>
</dbReference>
<dbReference type="InterPro" id="IPR011008">
    <property type="entry name" value="Dimeric_a/b-barrel"/>
</dbReference>
<proteinExistence type="predicted"/>
<keyword evidence="2" id="KW-1185">Reference proteome</keyword>
<comment type="caution">
    <text evidence="1">The sequence shown here is derived from an EMBL/GenBank/DDBJ whole genome shotgun (WGS) entry which is preliminary data.</text>
</comment>
<name>A0A4Z1IPM5_9HELO</name>
<dbReference type="SUPFAM" id="SSF54909">
    <property type="entry name" value="Dimeric alpha+beta barrel"/>
    <property type="match status" value="1"/>
</dbReference>
<dbReference type="AlphaFoldDB" id="A0A4Z1IPM5"/>
<dbReference type="Gene3D" id="3.30.70.1060">
    <property type="entry name" value="Dimeric alpha+beta barrel"/>
    <property type="match status" value="1"/>
</dbReference>
<sequence>MSFSIMSPIKDEWIVIILDPPEAFQKCFQVSPHGTLLFAGAFFDSDDVLTSEQAQIKGIVLLIGAESKEEVLEQLKKDIYMESGIENQKKM</sequence>
<reference evidence="1 2" key="1">
    <citation type="submission" date="2017-12" db="EMBL/GenBank/DDBJ databases">
        <title>Comparative genomics of Botrytis spp.</title>
        <authorList>
            <person name="Valero-Jimenez C.A."/>
            <person name="Tapia P."/>
            <person name="Veloso J."/>
            <person name="Silva-Moreno E."/>
            <person name="Staats M."/>
            <person name="Valdes J.H."/>
            <person name="Van Kan J.A.L."/>
        </authorList>
    </citation>
    <scope>NUCLEOTIDE SEQUENCE [LARGE SCALE GENOMIC DNA]</scope>
    <source>
        <strain evidence="1 2">MUCL11595</strain>
    </source>
</reference>
<organism evidence="1 2">
    <name type="scientific">Botryotinia convoluta</name>
    <dbReference type="NCBI Taxonomy" id="54673"/>
    <lineage>
        <taxon>Eukaryota</taxon>
        <taxon>Fungi</taxon>
        <taxon>Dikarya</taxon>
        <taxon>Ascomycota</taxon>
        <taxon>Pezizomycotina</taxon>
        <taxon>Leotiomycetes</taxon>
        <taxon>Helotiales</taxon>
        <taxon>Sclerotiniaceae</taxon>
        <taxon>Botryotinia</taxon>
    </lineage>
</organism>